<protein>
    <submittedName>
        <fullName evidence="3">BRR6</fullName>
    </submittedName>
</protein>
<keyword evidence="1" id="KW-0472">Membrane</keyword>
<keyword evidence="1" id="KW-1133">Transmembrane helix</keyword>
<evidence type="ECO:0000313" key="4">
    <source>
        <dbReference type="Proteomes" id="UP000192501"/>
    </source>
</evidence>
<dbReference type="PANTHER" id="PTHR28136">
    <property type="entry name" value="NUCLEUS EXPORT PROTEIN BRR6"/>
    <property type="match status" value="1"/>
</dbReference>
<name>A0A1X0Q5K0_9MICR</name>
<keyword evidence="1" id="KW-0812">Transmembrane</keyword>
<dbReference type="GO" id="GO:0055088">
    <property type="term" value="P:lipid homeostasis"/>
    <property type="evidence" value="ECO:0007669"/>
    <property type="project" value="InterPro"/>
</dbReference>
<feature type="domain" description="Brl1/Brr6" evidence="2">
    <location>
        <begin position="88"/>
        <end position="213"/>
    </location>
</feature>
<dbReference type="InterPro" id="IPR040202">
    <property type="entry name" value="Brl1/Brr6"/>
</dbReference>
<dbReference type="VEuPathDB" id="MicrosporidiaDB:HERIO_1315"/>
<accession>A0A1X0Q5K0</accession>
<dbReference type="VEuPathDB" id="MicrosporidiaDB:A0H76_2896"/>
<dbReference type="AlphaFoldDB" id="A0A1X0Q5K0"/>
<dbReference type="GO" id="GO:0006998">
    <property type="term" value="P:nuclear envelope organization"/>
    <property type="evidence" value="ECO:0007669"/>
    <property type="project" value="InterPro"/>
</dbReference>
<dbReference type="Pfam" id="PF10104">
    <property type="entry name" value="Brr6_like_C_C"/>
    <property type="match status" value="1"/>
</dbReference>
<sequence length="214" mass="25441">MKSDFKGLIEEVPNFKWNDLNKKVKCKQNTLLDKFNENIKESKESKEIKVIEEIKENKEIKENNKDLVLYKNNNLRIIKKIYFDPLIIIPYIYLVFHTIIISVLLYLILHLLIFFRKDILGKILIRRSELEDKISSAKHNYEINRCDPLTRVPAINDLCNEWDRTIKAQLNVMNYTVMVLELFGECFNGFINKISYYGLFVCIIISLLVIKYKK</sequence>
<reference evidence="3 4" key="1">
    <citation type="journal article" date="2017" name="Environ. Microbiol.">
        <title>Decay of the glycolytic pathway and adaptation to intranuclear parasitism within Enterocytozoonidae microsporidia.</title>
        <authorList>
            <person name="Wiredu Boakye D."/>
            <person name="Jaroenlak P."/>
            <person name="Prachumwat A."/>
            <person name="Williams T.A."/>
            <person name="Bateman K.S."/>
            <person name="Itsathitphaisarn O."/>
            <person name="Sritunyalucksana K."/>
            <person name="Paszkiewicz K.H."/>
            <person name="Moore K.A."/>
            <person name="Stentiford G.D."/>
            <person name="Williams B.A."/>
        </authorList>
    </citation>
    <scope>NUCLEOTIDE SEQUENCE [LARGE SCALE GENOMIC DNA]</scope>
    <source>
        <strain evidence="4">canceri</strain>
    </source>
</reference>
<dbReference type="SMART" id="SM01042">
    <property type="entry name" value="Brr6_like_C_C"/>
    <property type="match status" value="1"/>
</dbReference>
<feature type="transmembrane region" description="Helical" evidence="1">
    <location>
        <begin position="194"/>
        <end position="212"/>
    </location>
</feature>
<evidence type="ECO:0000313" key="3">
    <source>
        <dbReference type="EMBL" id="ORD92954.1"/>
    </source>
</evidence>
<gene>
    <name evidence="3" type="primary">BRR6</name>
    <name evidence="3" type="ORF">A0H76_2896</name>
</gene>
<dbReference type="PANTHER" id="PTHR28136:SF1">
    <property type="entry name" value="NUCLEUS EXPORT PROTEIN BRL1"/>
    <property type="match status" value="1"/>
</dbReference>
<evidence type="ECO:0000259" key="2">
    <source>
        <dbReference type="SMART" id="SM01042"/>
    </source>
</evidence>
<dbReference type="InterPro" id="IPR018767">
    <property type="entry name" value="Brl1/Brr6_dom"/>
</dbReference>
<dbReference type="Proteomes" id="UP000192501">
    <property type="component" value="Unassembled WGS sequence"/>
</dbReference>
<dbReference type="GO" id="GO:0031965">
    <property type="term" value="C:nuclear membrane"/>
    <property type="evidence" value="ECO:0007669"/>
    <property type="project" value="InterPro"/>
</dbReference>
<comment type="caution">
    <text evidence="3">The sequence shown here is derived from an EMBL/GenBank/DDBJ whole genome shotgun (WGS) entry which is preliminary data.</text>
</comment>
<feature type="transmembrane region" description="Helical" evidence="1">
    <location>
        <begin position="86"/>
        <end position="115"/>
    </location>
</feature>
<evidence type="ECO:0000256" key="1">
    <source>
        <dbReference type="SAM" id="Phobius"/>
    </source>
</evidence>
<organism evidence="3 4">
    <name type="scientific">Hepatospora eriocheir</name>
    <dbReference type="NCBI Taxonomy" id="1081669"/>
    <lineage>
        <taxon>Eukaryota</taxon>
        <taxon>Fungi</taxon>
        <taxon>Fungi incertae sedis</taxon>
        <taxon>Microsporidia</taxon>
        <taxon>Hepatosporidae</taxon>
        <taxon>Hepatospora</taxon>
    </lineage>
</organism>
<proteinExistence type="predicted"/>
<dbReference type="EMBL" id="LTAI01002151">
    <property type="protein sequence ID" value="ORD92954.1"/>
    <property type="molecule type" value="Genomic_DNA"/>
</dbReference>